<organism evidence="6 7">
    <name type="scientific">Oceanospirillum sediminis</name>
    <dbReference type="NCBI Taxonomy" id="2760088"/>
    <lineage>
        <taxon>Bacteria</taxon>
        <taxon>Pseudomonadati</taxon>
        <taxon>Pseudomonadota</taxon>
        <taxon>Gammaproteobacteria</taxon>
        <taxon>Oceanospirillales</taxon>
        <taxon>Oceanospirillaceae</taxon>
        <taxon>Oceanospirillum</taxon>
    </lineage>
</organism>
<accession>A0A839IQ35</accession>
<dbReference type="Pfam" id="PF02674">
    <property type="entry name" value="Colicin_V"/>
    <property type="match status" value="1"/>
</dbReference>
<evidence type="ECO:0000256" key="3">
    <source>
        <dbReference type="ARBA" id="ARBA00022989"/>
    </source>
</evidence>
<dbReference type="PANTHER" id="PTHR36926">
    <property type="entry name" value="COLICIN V PRODUCTION PROTEIN"/>
    <property type="match status" value="1"/>
</dbReference>
<sequence>MIWVDWAIIVVFLISAGFGLIRGVVREAVSLATWVAIILFGRIMAPQVSEILLPYIEQDSVRLFIAFACIGILIMMLGSVISKIANKVVSATGLSGFNRFLGLIFGALRGVAILVIVIAIASLTSLTQEPWWAGSEFIPVLEDLRDQAAQLVENQLEKRA</sequence>
<keyword evidence="3 5" id="KW-1133">Transmembrane helix</keyword>
<proteinExistence type="predicted"/>
<feature type="transmembrane region" description="Helical" evidence="5">
    <location>
        <begin position="6"/>
        <end position="24"/>
    </location>
</feature>
<name>A0A839IQ35_9GAMM</name>
<comment type="subcellular location">
    <subcellularLocation>
        <location evidence="1">Membrane</location>
        <topology evidence="1">Multi-pass membrane protein</topology>
    </subcellularLocation>
</comment>
<evidence type="ECO:0000313" key="6">
    <source>
        <dbReference type="EMBL" id="MBB1487041.1"/>
    </source>
</evidence>
<dbReference type="Proteomes" id="UP000565262">
    <property type="component" value="Unassembled WGS sequence"/>
</dbReference>
<dbReference type="InterPro" id="IPR052719">
    <property type="entry name" value="CvpA-like"/>
</dbReference>
<reference evidence="6 7" key="1">
    <citation type="submission" date="2020-08" db="EMBL/GenBank/DDBJ databases">
        <title>Oceanospirillum sp. nov. isolated from marine sediment.</title>
        <authorList>
            <person name="Ji X."/>
        </authorList>
    </citation>
    <scope>NUCLEOTIDE SEQUENCE [LARGE SCALE GENOMIC DNA]</scope>
    <source>
        <strain evidence="6 7">D5</strain>
    </source>
</reference>
<evidence type="ECO:0000256" key="1">
    <source>
        <dbReference type="ARBA" id="ARBA00004141"/>
    </source>
</evidence>
<keyword evidence="7" id="KW-1185">Reference proteome</keyword>
<dbReference type="PANTHER" id="PTHR36926:SF1">
    <property type="entry name" value="COLICIN V PRODUCTION PROTEIN"/>
    <property type="match status" value="1"/>
</dbReference>
<evidence type="ECO:0000256" key="2">
    <source>
        <dbReference type="ARBA" id="ARBA00022692"/>
    </source>
</evidence>
<keyword evidence="4 5" id="KW-0472">Membrane</keyword>
<protein>
    <submittedName>
        <fullName evidence="6">CvpA family protein</fullName>
    </submittedName>
</protein>
<dbReference type="GO" id="GO:0009403">
    <property type="term" value="P:toxin biosynthetic process"/>
    <property type="evidence" value="ECO:0007669"/>
    <property type="project" value="InterPro"/>
</dbReference>
<dbReference type="EMBL" id="JACJFM010000011">
    <property type="protein sequence ID" value="MBB1487041.1"/>
    <property type="molecule type" value="Genomic_DNA"/>
</dbReference>
<feature type="transmembrane region" description="Helical" evidence="5">
    <location>
        <begin position="31"/>
        <end position="49"/>
    </location>
</feature>
<gene>
    <name evidence="6" type="ORF">H4O21_10500</name>
</gene>
<dbReference type="RefSeq" id="WP_182808820.1">
    <property type="nucleotide sequence ID" value="NZ_JACJFM010000011.1"/>
</dbReference>
<dbReference type="InterPro" id="IPR003825">
    <property type="entry name" value="Colicin-V_CvpA"/>
</dbReference>
<evidence type="ECO:0000313" key="7">
    <source>
        <dbReference type="Proteomes" id="UP000565262"/>
    </source>
</evidence>
<dbReference type="GO" id="GO:0016020">
    <property type="term" value="C:membrane"/>
    <property type="evidence" value="ECO:0007669"/>
    <property type="project" value="UniProtKB-SubCell"/>
</dbReference>
<evidence type="ECO:0000256" key="4">
    <source>
        <dbReference type="ARBA" id="ARBA00023136"/>
    </source>
</evidence>
<feature type="transmembrane region" description="Helical" evidence="5">
    <location>
        <begin position="61"/>
        <end position="80"/>
    </location>
</feature>
<feature type="transmembrane region" description="Helical" evidence="5">
    <location>
        <begin position="100"/>
        <end position="123"/>
    </location>
</feature>
<dbReference type="AlphaFoldDB" id="A0A839IQ35"/>
<evidence type="ECO:0000256" key="5">
    <source>
        <dbReference type="SAM" id="Phobius"/>
    </source>
</evidence>
<keyword evidence="2 5" id="KW-0812">Transmembrane</keyword>
<comment type="caution">
    <text evidence="6">The sequence shown here is derived from an EMBL/GenBank/DDBJ whole genome shotgun (WGS) entry which is preliminary data.</text>
</comment>